<proteinExistence type="predicted"/>
<dbReference type="GeneID" id="99244148"/>
<gene>
    <name evidence="2" type="ORF">EI982_16480</name>
</gene>
<dbReference type="OrthoDB" id="107590at2157"/>
<keyword evidence="3" id="KW-1185">Reference proteome</keyword>
<name>A0A6B9FGL2_9EURY</name>
<feature type="transmembrane region" description="Helical" evidence="1">
    <location>
        <begin position="105"/>
        <end position="138"/>
    </location>
</feature>
<feature type="transmembrane region" description="Helical" evidence="1">
    <location>
        <begin position="20"/>
        <end position="43"/>
    </location>
</feature>
<keyword evidence="1" id="KW-1133">Transmembrane helix</keyword>
<dbReference type="RefSeq" id="WP_157690723.1">
    <property type="nucleotide sequence ID" value="NZ_CP034345.1"/>
</dbReference>
<feature type="transmembrane region" description="Helical" evidence="1">
    <location>
        <begin position="188"/>
        <end position="208"/>
    </location>
</feature>
<dbReference type="Pfam" id="PF13197">
    <property type="entry name" value="DUF4013"/>
    <property type="match status" value="1"/>
</dbReference>
<reference evidence="2 3" key="1">
    <citation type="submission" date="2018-12" db="EMBL/GenBank/DDBJ databases">
        <title>Complete genome sequence of Haloplanus rallus MBLA0036.</title>
        <authorList>
            <person name="Nam Y.-d."/>
            <person name="Kang J."/>
            <person name="Chung W.-H."/>
            <person name="Park Y.S."/>
        </authorList>
    </citation>
    <scope>NUCLEOTIDE SEQUENCE [LARGE SCALE GENOMIC DNA]</scope>
    <source>
        <strain evidence="2 3">MBLA0036</strain>
    </source>
</reference>
<evidence type="ECO:0000313" key="3">
    <source>
        <dbReference type="Proteomes" id="UP000428325"/>
    </source>
</evidence>
<organism evidence="2 3">
    <name type="scientific">Haloplanus rallus</name>
    <dbReference type="NCBI Taxonomy" id="1816183"/>
    <lineage>
        <taxon>Archaea</taxon>
        <taxon>Methanobacteriati</taxon>
        <taxon>Methanobacteriota</taxon>
        <taxon>Stenosarchaea group</taxon>
        <taxon>Halobacteria</taxon>
        <taxon>Halobacteriales</taxon>
        <taxon>Haloferacaceae</taxon>
        <taxon>Haloplanus</taxon>
    </lineage>
</organism>
<evidence type="ECO:0000313" key="2">
    <source>
        <dbReference type="EMBL" id="QGX96259.1"/>
    </source>
</evidence>
<accession>A0A6B9FGL2</accession>
<dbReference type="EMBL" id="CP034345">
    <property type="protein sequence ID" value="QGX96259.1"/>
    <property type="molecule type" value="Genomic_DNA"/>
</dbReference>
<feature type="transmembrane region" description="Helical" evidence="1">
    <location>
        <begin position="72"/>
        <end position="99"/>
    </location>
</feature>
<dbReference type="InterPro" id="IPR025098">
    <property type="entry name" value="DUF4013"/>
</dbReference>
<protein>
    <submittedName>
        <fullName evidence="2">DUF4013 domain-containing protein</fullName>
    </submittedName>
</protein>
<dbReference type="Proteomes" id="UP000428325">
    <property type="component" value="Chromosome"/>
</dbReference>
<sequence>MLDESLTYLRTSDDWVQTVLIGGLLSLLGVLILPAILVAGYLVRVLRGTMHGDDVPPRFDDWGPLAGDGVRAVVIAFVYGVVPGLLVAATAAAGALIAGPGPRSGLLVGGVVLVGGLFALIAGLLAAYVVPAAVANYAERGSLRAGFAVDDLRPVLSSGTYATAWLLAFALLVGAGIVAGALNAVPVLGTLVGAFLSFYAAVAAYYVVGHAWGDVRGLTLHDDEDGGVGAESTTA</sequence>
<keyword evidence="1" id="KW-0472">Membrane</keyword>
<dbReference type="KEGG" id="hra:EI982_16480"/>
<keyword evidence="1" id="KW-0812">Transmembrane</keyword>
<dbReference type="AlphaFoldDB" id="A0A6B9FGL2"/>
<feature type="transmembrane region" description="Helical" evidence="1">
    <location>
        <begin position="159"/>
        <end position="182"/>
    </location>
</feature>
<evidence type="ECO:0000256" key="1">
    <source>
        <dbReference type="SAM" id="Phobius"/>
    </source>
</evidence>